<dbReference type="InterPro" id="IPR003439">
    <property type="entry name" value="ABC_transporter-like_ATP-bd"/>
</dbReference>
<dbReference type="Pfam" id="PF00664">
    <property type="entry name" value="ABC_membrane"/>
    <property type="match status" value="1"/>
</dbReference>
<sequence>MGDLPSGARPLGTGPLANSPLLRCLAIYREMPLRFALTATLFAVVNVALVGQQVLVGHAVQEAGAGKLVRRLTDGALDYSRAWHWVALLLSLAVARAIVQYGAGLLSLSIGQALLTILRSRIMVQIQRLDLAYHWRHGVGEMVTRMTRDADKVRDALINFWRQMFETGLMVLISLGVLFSWAPLLGIVPLALVLLGIALLAREADTLVALDRRIGSAYDAVTQDLSEGVNGVRVIKAFALGEARTARFREHIEVFRHEARAALAHASRRVPLPQAVIALSHVWVLGYGAWLVAQGRLGLGPLVAAMLVVNTMVLRIEGIGRLLQVVADARASAGRIWEVLDAQPAIRPGTAHLPGGPLGLRLRDVAVAPLDDHATVLKGLSLDIQPGEIVALVGPTGVGKSLLTGLLPRLLEAESGSVEIGSDAIGWHDVRGLDLAALRRRVHVLPQESFLFSDTLAANLRLTAPEASDEDLVRALRLAAADEVLERLADGFATRVGDRGVTLSGGQRQRICLARALLAGADILVLDDATSALDAATERRAIDNIRSLRQGLDHPVTMLIVSSRLSTILAADRVVVLGQGRVGAEGSHAELAAGNASYRALMGI</sequence>
<dbReference type="GO" id="GO:0005886">
    <property type="term" value="C:plasma membrane"/>
    <property type="evidence" value="ECO:0007669"/>
    <property type="project" value="UniProtKB-SubCell"/>
</dbReference>
<feature type="domain" description="ABC transporter" evidence="8">
    <location>
        <begin position="360"/>
        <end position="604"/>
    </location>
</feature>
<dbReference type="InterPro" id="IPR003593">
    <property type="entry name" value="AAA+_ATPase"/>
</dbReference>
<dbReference type="PANTHER" id="PTHR43394">
    <property type="entry name" value="ATP-DEPENDENT PERMEASE MDL1, MITOCHONDRIAL"/>
    <property type="match status" value="1"/>
</dbReference>
<comment type="subcellular location">
    <subcellularLocation>
        <location evidence="1">Cell membrane</location>
        <topology evidence="1">Multi-pass membrane protein</topology>
    </subcellularLocation>
</comment>
<feature type="transmembrane region" description="Helical" evidence="7">
    <location>
        <begin position="35"/>
        <end position="55"/>
    </location>
</feature>
<dbReference type="InterPro" id="IPR036640">
    <property type="entry name" value="ABC1_TM_sf"/>
</dbReference>
<evidence type="ECO:0000259" key="8">
    <source>
        <dbReference type="PROSITE" id="PS50893"/>
    </source>
</evidence>
<evidence type="ECO:0000256" key="6">
    <source>
        <dbReference type="ARBA" id="ARBA00023136"/>
    </source>
</evidence>
<name>A0A7X1FPI8_9SPHN</name>
<evidence type="ECO:0000256" key="7">
    <source>
        <dbReference type="SAM" id="Phobius"/>
    </source>
</evidence>
<dbReference type="PROSITE" id="PS00211">
    <property type="entry name" value="ABC_TRANSPORTER_1"/>
    <property type="match status" value="1"/>
</dbReference>
<dbReference type="SMART" id="SM00382">
    <property type="entry name" value="AAA"/>
    <property type="match status" value="1"/>
</dbReference>
<dbReference type="Pfam" id="PF00005">
    <property type="entry name" value="ABC_tran"/>
    <property type="match status" value="1"/>
</dbReference>
<protein>
    <submittedName>
        <fullName evidence="10">ABC transporter ATP-binding protein</fullName>
    </submittedName>
</protein>
<keyword evidence="3" id="KW-0547">Nucleotide-binding</keyword>
<keyword evidence="11" id="KW-1185">Reference proteome</keyword>
<dbReference type="InterPro" id="IPR017871">
    <property type="entry name" value="ABC_transporter-like_CS"/>
</dbReference>
<keyword evidence="6 7" id="KW-0472">Membrane</keyword>
<evidence type="ECO:0000313" key="10">
    <source>
        <dbReference type="EMBL" id="MBC2664172.1"/>
    </source>
</evidence>
<evidence type="ECO:0000256" key="5">
    <source>
        <dbReference type="ARBA" id="ARBA00022989"/>
    </source>
</evidence>
<dbReference type="Proteomes" id="UP000566813">
    <property type="component" value="Unassembled WGS sequence"/>
</dbReference>
<evidence type="ECO:0000259" key="9">
    <source>
        <dbReference type="PROSITE" id="PS50929"/>
    </source>
</evidence>
<accession>A0A7X1FPI8</accession>
<evidence type="ECO:0000256" key="2">
    <source>
        <dbReference type="ARBA" id="ARBA00022692"/>
    </source>
</evidence>
<dbReference type="InterPro" id="IPR011527">
    <property type="entry name" value="ABC1_TM_dom"/>
</dbReference>
<proteinExistence type="predicted"/>
<keyword evidence="5 7" id="KW-1133">Transmembrane helix</keyword>
<dbReference type="AlphaFoldDB" id="A0A7X1FPI8"/>
<dbReference type="GO" id="GO:0005524">
    <property type="term" value="F:ATP binding"/>
    <property type="evidence" value="ECO:0007669"/>
    <property type="project" value="UniProtKB-KW"/>
</dbReference>
<evidence type="ECO:0000256" key="1">
    <source>
        <dbReference type="ARBA" id="ARBA00004651"/>
    </source>
</evidence>
<dbReference type="GO" id="GO:0015421">
    <property type="term" value="F:ABC-type oligopeptide transporter activity"/>
    <property type="evidence" value="ECO:0007669"/>
    <property type="project" value="TreeGrafter"/>
</dbReference>
<feature type="domain" description="ABC transmembrane type-1" evidence="9">
    <location>
        <begin position="36"/>
        <end position="328"/>
    </location>
</feature>
<dbReference type="EMBL" id="JACLAW010000001">
    <property type="protein sequence ID" value="MBC2664172.1"/>
    <property type="molecule type" value="Genomic_DNA"/>
</dbReference>
<dbReference type="Gene3D" id="1.20.1560.10">
    <property type="entry name" value="ABC transporter type 1, transmembrane domain"/>
    <property type="match status" value="1"/>
</dbReference>
<comment type="caution">
    <text evidence="10">The sequence shown here is derived from an EMBL/GenBank/DDBJ whole genome shotgun (WGS) entry which is preliminary data.</text>
</comment>
<gene>
    <name evidence="10" type="ORF">H7F51_01430</name>
</gene>
<dbReference type="InterPro" id="IPR027417">
    <property type="entry name" value="P-loop_NTPase"/>
</dbReference>
<dbReference type="Gene3D" id="3.40.50.300">
    <property type="entry name" value="P-loop containing nucleotide triphosphate hydrolases"/>
    <property type="match status" value="1"/>
</dbReference>
<dbReference type="PROSITE" id="PS50893">
    <property type="entry name" value="ABC_TRANSPORTER_2"/>
    <property type="match status" value="1"/>
</dbReference>
<reference evidence="10 11" key="1">
    <citation type="submission" date="2020-08" db="EMBL/GenBank/DDBJ databases">
        <title>The genome sequence of type strain Novosphingobium flavum NBRC 111647.</title>
        <authorList>
            <person name="Liu Y."/>
        </authorList>
    </citation>
    <scope>NUCLEOTIDE SEQUENCE [LARGE SCALE GENOMIC DNA]</scope>
    <source>
        <strain evidence="10 11">NBRC 111647</strain>
    </source>
</reference>
<evidence type="ECO:0000256" key="4">
    <source>
        <dbReference type="ARBA" id="ARBA00022840"/>
    </source>
</evidence>
<dbReference type="PANTHER" id="PTHR43394:SF1">
    <property type="entry name" value="ATP-BINDING CASSETTE SUB-FAMILY B MEMBER 10, MITOCHONDRIAL"/>
    <property type="match status" value="1"/>
</dbReference>
<dbReference type="RefSeq" id="WP_185662415.1">
    <property type="nucleotide sequence ID" value="NZ_JACLAW010000001.1"/>
</dbReference>
<dbReference type="InterPro" id="IPR039421">
    <property type="entry name" value="Type_1_exporter"/>
</dbReference>
<dbReference type="GO" id="GO:0016887">
    <property type="term" value="F:ATP hydrolysis activity"/>
    <property type="evidence" value="ECO:0007669"/>
    <property type="project" value="InterPro"/>
</dbReference>
<dbReference type="PROSITE" id="PS50929">
    <property type="entry name" value="ABC_TM1F"/>
    <property type="match status" value="1"/>
</dbReference>
<dbReference type="SUPFAM" id="SSF52540">
    <property type="entry name" value="P-loop containing nucleoside triphosphate hydrolases"/>
    <property type="match status" value="1"/>
</dbReference>
<organism evidence="10 11">
    <name type="scientific">Novosphingobium flavum</name>
    <dbReference type="NCBI Taxonomy" id="1778672"/>
    <lineage>
        <taxon>Bacteria</taxon>
        <taxon>Pseudomonadati</taxon>
        <taxon>Pseudomonadota</taxon>
        <taxon>Alphaproteobacteria</taxon>
        <taxon>Sphingomonadales</taxon>
        <taxon>Sphingomonadaceae</taxon>
        <taxon>Novosphingobium</taxon>
    </lineage>
</organism>
<evidence type="ECO:0000313" key="11">
    <source>
        <dbReference type="Proteomes" id="UP000566813"/>
    </source>
</evidence>
<keyword evidence="2 7" id="KW-0812">Transmembrane</keyword>
<evidence type="ECO:0000256" key="3">
    <source>
        <dbReference type="ARBA" id="ARBA00022741"/>
    </source>
</evidence>
<dbReference type="SUPFAM" id="SSF90123">
    <property type="entry name" value="ABC transporter transmembrane region"/>
    <property type="match status" value="1"/>
</dbReference>
<feature type="transmembrane region" description="Helical" evidence="7">
    <location>
        <begin position="98"/>
        <end position="118"/>
    </location>
</feature>
<keyword evidence="4 10" id="KW-0067">ATP-binding</keyword>